<dbReference type="InterPro" id="IPR023393">
    <property type="entry name" value="START-like_dom_sf"/>
</dbReference>
<evidence type="ECO:0000313" key="1">
    <source>
        <dbReference type="EMBL" id="KQB84614.1"/>
    </source>
</evidence>
<evidence type="ECO:0000313" key="2">
    <source>
        <dbReference type="Proteomes" id="UP000050517"/>
    </source>
</evidence>
<dbReference type="RefSeq" id="WP_055122521.1">
    <property type="nucleotide sequence ID" value="NZ_LKST01000002.1"/>
</dbReference>
<dbReference type="InterPro" id="IPR019587">
    <property type="entry name" value="Polyketide_cyclase/dehydratase"/>
</dbReference>
<dbReference type="PATRIC" id="fig|1544416.3.peg.1427"/>
<dbReference type="Proteomes" id="UP000050517">
    <property type="component" value="Unassembled WGS sequence"/>
</dbReference>
<organism evidence="1 2">
    <name type="scientific">Corynebacterium oculi</name>
    <dbReference type="NCBI Taxonomy" id="1544416"/>
    <lineage>
        <taxon>Bacteria</taxon>
        <taxon>Bacillati</taxon>
        <taxon>Actinomycetota</taxon>
        <taxon>Actinomycetes</taxon>
        <taxon>Mycobacteriales</taxon>
        <taxon>Corynebacteriaceae</taxon>
        <taxon>Corynebacterium</taxon>
    </lineage>
</organism>
<dbReference type="SUPFAM" id="SSF55961">
    <property type="entry name" value="Bet v1-like"/>
    <property type="match status" value="1"/>
</dbReference>
<keyword evidence="2" id="KW-1185">Reference proteome</keyword>
<dbReference type="OrthoDB" id="4545830at2"/>
<dbReference type="Gene3D" id="3.30.530.20">
    <property type="match status" value="1"/>
</dbReference>
<reference evidence="1 2" key="1">
    <citation type="submission" date="2015-10" db="EMBL/GenBank/DDBJ databases">
        <title>Corynebacteirum lowii and Corynebacterium oculi species nova, derived from human clinical disease and and emended description of Corynebacterium mastiditis.</title>
        <authorList>
            <person name="Bernard K."/>
            <person name="Pacheco A.L."/>
            <person name="Mcdougall C."/>
            <person name="Burtx T."/>
            <person name="Weibe D."/>
            <person name="Tyler S."/>
            <person name="Olson A.B."/>
            <person name="Cnockaert M."/>
            <person name="Eguchi H."/>
            <person name="Kuwahara T."/>
            <person name="Nakayama-Imaohji H."/>
            <person name="Boudewijins M."/>
            <person name="Van Hoecke F."/>
            <person name="Bernier A.-M."/>
            <person name="Vandamme P."/>
        </authorList>
    </citation>
    <scope>NUCLEOTIDE SEQUENCE [LARGE SCALE GENOMIC DNA]</scope>
    <source>
        <strain evidence="1 2">NML 130210</strain>
    </source>
</reference>
<proteinExistence type="predicted"/>
<dbReference type="STRING" id="1544416.Cocul_01422"/>
<dbReference type="AlphaFoldDB" id="A0A0Q1DWM2"/>
<protein>
    <submittedName>
        <fullName evidence="1">Polyketide cyclase / dehydrase and lipid transport</fullName>
    </submittedName>
</protein>
<comment type="caution">
    <text evidence="1">The sequence shown here is derived from an EMBL/GenBank/DDBJ whole genome shotgun (WGS) entry which is preliminary data.</text>
</comment>
<name>A0A0Q1DWM2_9CORY</name>
<sequence length="107" mass="11346">MSVTISSVIPASPDEVYAWFYDCTNYEDSVMVLRCRPDTPGALGVGSTRTVTMVGGVYHEEITDTQPQGPQRSITYRVVRSVPPGAPGFYAVAIPGTRGAHPGGVGD</sequence>
<accession>A0A0Q1DWM2</accession>
<gene>
    <name evidence="1" type="ORF">Cocul_01422</name>
</gene>
<dbReference type="Pfam" id="PF10604">
    <property type="entry name" value="Polyketide_cyc2"/>
    <property type="match status" value="1"/>
</dbReference>
<dbReference type="EMBL" id="LKST01000002">
    <property type="protein sequence ID" value="KQB84614.1"/>
    <property type="molecule type" value="Genomic_DNA"/>
</dbReference>